<feature type="transmembrane region" description="Helical" evidence="7">
    <location>
        <begin position="136"/>
        <end position="156"/>
    </location>
</feature>
<keyword evidence="10" id="KW-1185">Reference proteome</keyword>
<evidence type="ECO:0000256" key="6">
    <source>
        <dbReference type="ARBA" id="ARBA00037968"/>
    </source>
</evidence>
<evidence type="ECO:0000313" key="9">
    <source>
        <dbReference type="EMBL" id="OBA22446.1"/>
    </source>
</evidence>
<feature type="transmembrane region" description="Helical" evidence="7">
    <location>
        <begin position="195"/>
        <end position="214"/>
    </location>
</feature>
<name>A0A1A0HEL8_9ASCO</name>
<comment type="subcellular location">
    <subcellularLocation>
        <location evidence="1">Membrane</location>
        <topology evidence="1">Multi-pass membrane protein</topology>
    </subcellularLocation>
</comment>
<keyword evidence="5 7" id="KW-0472">Membrane</keyword>
<feature type="transmembrane region" description="Helical" evidence="7">
    <location>
        <begin position="359"/>
        <end position="379"/>
    </location>
</feature>
<feature type="transmembrane region" description="Helical" evidence="7">
    <location>
        <begin position="423"/>
        <end position="441"/>
    </location>
</feature>
<feature type="transmembrane region" description="Helical" evidence="7">
    <location>
        <begin position="162"/>
        <end position="183"/>
    </location>
</feature>
<dbReference type="InterPro" id="IPR011701">
    <property type="entry name" value="MFS"/>
</dbReference>
<reference evidence="9 10" key="1">
    <citation type="submission" date="2016-05" db="EMBL/GenBank/DDBJ databases">
        <title>Comparative genomics of biotechnologically important yeasts.</title>
        <authorList>
            <consortium name="DOE Joint Genome Institute"/>
            <person name="Riley R."/>
            <person name="Haridas S."/>
            <person name="Wolfe K.H."/>
            <person name="Lopes M.R."/>
            <person name="Hittinger C.T."/>
            <person name="Goker M."/>
            <person name="Salamov A."/>
            <person name="Wisecaver J."/>
            <person name="Long T.M."/>
            <person name="Aerts A.L."/>
            <person name="Barry K."/>
            <person name="Choi C."/>
            <person name="Clum A."/>
            <person name="Coughlan A.Y."/>
            <person name="Deshpande S."/>
            <person name="Douglass A.P."/>
            <person name="Hanson S.J."/>
            <person name="Klenk H.-P."/>
            <person name="LaButti K."/>
            <person name="Lapidus A."/>
            <person name="Lindquist E."/>
            <person name="Lipzen A."/>
            <person name="Meier-kolthoff J.P."/>
            <person name="Ohm R.A."/>
            <person name="Otillar R.P."/>
            <person name="Pangilinan J."/>
            <person name="Peng Y."/>
            <person name="Rokas A."/>
            <person name="Rosa C.A."/>
            <person name="Scheuner C."/>
            <person name="Sibirny A.A."/>
            <person name="Slot J.C."/>
            <person name="Stielow J.B."/>
            <person name="Sun H."/>
            <person name="Kurtzman C.P."/>
            <person name="Blackwell M."/>
            <person name="Grigoriev I.V."/>
            <person name="Jeffries T.W."/>
        </authorList>
    </citation>
    <scope>NUCLEOTIDE SEQUENCE [LARGE SCALE GENOMIC DNA]</scope>
    <source>
        <strain evidence="9 10">NRRL YB-4993</strain>
    </source>
</reference>
<evidence type="ECO:0000259" key="8">
    <source>
        <dbReference type="PROSITE" id="PS50850"/>
    </source>
</evidence>
<dbReference type="GO" id="GO:0016020">
    <property type="term" value="C:membrane"/>
    <property type="evidence" value="ECO:0007669"/>
    <property type="project" value="UniProtKB-SubCell"/>
</dbReference>
<evidence type="ECO:0000256" key="2">
    <source>
        <dbReference type="ARBA" id="ARBA00022448"/>
    </source>
</evidence>
<accession>A0A1A0HEL8</accession>
<feature type="domain" description="Major facilitator superfamily (MFS) profile" evidence="8">
    <location>
        <begin position="66"/>
        <end position="477"/>
    </location>
</feature>
<protein>
    <submittedName>
        <fullName evidence="9">MFS general substrate transporter</fullName>
    </submittedName>
</protein>
<comment type="similarity">
    <text evidence="6">Belongs to the major facilitator superfamily. Allantoate permease family.</text>
</comment>
<feature type="transmembrane region" description="Helical" evidence="7">
    <location>
        <begin position="226"/>
        <end position="245"/>
    </location>
</feature>
<gene>
    <name evidence="9" type="ORF">METBIDRAFT_39361</name>
</gene>
<comment type="caution">
    <text evidence="9">The sequence shown here is derived from an EMBL/GenBank/DDBJ whole genome shotgun (WGS) entry which is preliminary data.</text>
</comment>
<organism evidence="9 10">
    <name type="scientific">Metschnikowia bicuspidata var. bicuspidata NRRL YB-4993</name>
    <dbReference type="NCBI Taxonomy" id="869754"/>
    <lineage>
        <taxon>Eukaryota</taxon>
        <taxon>Fungi</taxon>
        <taxon>Dikarya</taxon>
        <taxon>Ascomycota</taxon>
        <taxon>Saccharomycotina</taxon>
        <taxon>Pichiomycetes</taxon>
        <taxon>Metschnikowiaceae</taxon>
        <taxon>Metschnikowia</taxon>
    </lineage>
</organism>
<dbReference type="Gene3D" id="1.20.1250.20">
    <property type="entry name" value="MFS general substrate transporter like domains"/>
    <property type="match status" value="1"/>
</dbReference>
<keyword evidence="3 7" id="KW-0812">Transmembrane</keyword>
<dbReference type="Proteomes" id="UP000092555">
    <property type="component" value="Unassembled WGS sequence"/>
</dbReference>
<keyword evidence="2" id="KW-0813">Transport</keyword>
<evidence type="ECO:0000256" key="7">
    <source>
        <dbReference type="SAM" id="Phobius"/>
    </source>
</evidence>
<dbReference type="FunFam" id="1.20.1250.20:FF:000064">
    <property type="entry name" value="MFS allantoate transporter"/>
    <property type="match status" value="1"/>
</dbReference>
<feature type="transmembrane region" description="Helical" evidence="7">
    <location>
        <begin position="104"/>
        <end position="124"/>
    </location>
</feature>
<dbReference type="RefSeq" id="XP_018712942.1">
    <property type="nucleotide sequence ID" value="XM_018857132.1"/>
</dbReference>
<feature type="transmembrane region" description="Helical" evidence="7">
    <location>
        <begin position="391"/>
        <end position="411"/>
    </location>
</feature>
<dbReference type="PANTHER" id="PTHR43791:SF97">
    <property type="entry name" value="ALLANTOATE TRANSPORTER, PUTATIVE (AFU_ORTHOLOGUE AFUA_1G14700)-RELATED"/>
    <property type="match status" value="1"/>
</dbReference>
<dbReference type="EMBL" id="LXTC01000002">
    <property type="protein sequence ID" value="OBA22446.1"/>
    <property type="molecule type" value="Genomic_DNA"/>
</dbReference>
<evidence type="ECO:0000256" key="3">
    <source>
        <dbReference type="ARBA" id="ARBA00022692"/>
    </source>
</evidence>
<feature type="transmembrane region" description="Helical" evidence="7">
    <location>
        <begin position="292"/>
        <end position="311"/>
    </location>
</feature>
<dbReference type="Pfam" id="PF07690">
    <property type="entry name" value="MFS_1"/>
    <property type="match status" value="1"/>
</dbReference>
<evidence type="ECO:0000256" key="1">
    <source>
        <dbReference type="ARBA" id="ARBA00004141"/>
    </source>
</evidence>
<sequence>MLNKPWEKPSEKLSATYEISSIPSFEDEGIKKNVVGLDLFEHADEISDEEMQAELTRIRRKVDWRIMPVLCITYTLQFLDKLSLNYASAYSLKSDLGLTGQRYSWVAAIFNFGYLFWAFPSNWIIQKVPVAKYTSVMLVVWAIILICHIAATNYAGMLALRFILGMFEAGISPTCMMICGMFYSKNDQPFRMCTFLSCNGIATVLGALLGFGLGHADGGSLQSWKLIFLTIGLMNLVWAVGFFFLTPDSPATAGFLTERERTILIKHISENDQGVKDQRFLWPQALEAMKDVQVYIFSLIGLACGVINGGVSNFQSSLIAGFGFGPLATTALQMPTGAIEFVVVFACGLIALKVPNTRCIIFCGLCVPGLAGLIGIHLIENNSWALVGCTWLQYIIGGPVILSWIFINANIAGSTKKTVTSALWFMFYAAGNITGANIFFAEESPDYTSAMIGLMTSYSGMIALGIGYYFLCRWRNAKREQEQGEYTEKIKKQAMLDGFAGMTDFENRGFRYSL</sequence>
<dbReference type="PANTHER" id="PTHR43791">
    <property type="entry name" value="PERMEASE-RELATED"/>
    <property type="match status" value="1"/>
</dbReference>
<dbReference type="STRING" id="869754.A0A1A0HEL8"/>
<evidence type="ECO:0000313" key="10">
    <source>
        <dbReference type="Proteomes" id="UP000092555"/>
    </source>
</evidence>
<feature type="transmembrane region" description="Helical" evidence="7">
    <location>
        <begin position="331"/>
        <end position="352"/>
    </location>
</feature>
<dbReference type="InterPro" id="IPR036259">
    <property type="entry name" value="MFS_trans_sf"/>
</dbReference>
<evidence type="ECO:0000256" key="4">
    <source>
        <dbReference type="ARBA" id="ARBA00022989"/>
    </source>
</evidence>
<dbReference type="GO" id="GO:0022857">
    <property type="term" value="F:transmembrane transporter activity"/>
    <property type="evidence" value="ECO:0007669"/>
    <property type="project" value="InterPro"/>
</dbReference>
<dbReference type="OrthoDB" id="4454541at2759"/>
<keyword evidence="4 7" id="KW-1133">Transmembrane helix</keyword>
<evidence type="ECO:0000256" key="5">
    <source>
        <dbReference type="ARBA" id="ARBA00023136"/>
    </source>
</evidence>
<proteinExistence type="inferred from homology"/>
<dbReference type="AlphaFoldDB" id="A0A1A0HEL8"/>
<feature type="transmembrane region" description="Helical" evidence="7">
    <location>
        <begin position="447"/>
        <end position="471"/>
    </location>
</feature>
<dbReference type="InterPro" id="IPR020846">
    <property type="entry name" value="MFS_dom"/>
</dbReference>
<dbReference type="PROSITE" id="PS50850">
    <property type="entry name" value="MFS"/>
    <property type="match status" value="1"/>
</dbReference>
<feature type="transmembrane region" description="Helical" evidence="7">
    <location>
        <begin position="66"/>
        <end position="84"/>
    </location>
</feature>
<dbReference type="SUPFAM" id="SSF103473">
    <property type="entry name" value="MFS general substrate transporter"/>
    <property type="match status" value="1"/>
</dbReference>
<dbReference type="GeneID" id="30030108"/>